<evidence type="ECO:0000256" key="2">
    <source>
        <dbReference type="ARBA" id="ARBA00022475"/>
    </source>
</evidence>
<name>A0A1Y6BJR6_9PROT</name>
<reference evidence="10 11" key="1">
    <citation type="submission" date="2017-04" db="EMBL/GenBank/DDBJ databases">
        <authorList>
            <person name="Afonso C.L."/>
            <person name="Miller P.J."/>
            <person name="Scott M.A."/>
            <person name="Spackman E."/>
            <person name="Goraichik I."/>
            <person name="Dimitrov K.M."/>
            <person name="Suarez D.L."/>
            <person name="Swayne D.E."/>
        </authorList>
    </citation>
    <scope>NUCLEOTIDE SEQUENCE [LARGE SCALE GENOMIC DNA]</scope>
    <source>
        <strain evidence="10 11">USBA 355</strain>
    </source>
</reference>
<comment type="subcellular location">
    <subcellularLocation>
        <location evidence="1">Cell membrane</location>
        <topology evidence="1">Multi-pass membrane protein</topology>
    </subcellularLocation>
</comment>
<evidence type="ECO:0000256" key="6">
    <source>
        <dbReference type="ARBA" id="ARBA00022989"/>
    </source>
</evidence>
<feature type="transmembrane region" description="Helical" evidence="8">
    <location>
        <begin position="105"/>
        <end position="123"/>
    </location>
</feature>
<feature type="transmembrane region" description="Helical" evidence="8">
    <location>
        <begin position="129"/>
        <end position="148"/>
    </location>
</feature>
<dbReference type="GO" id="GO:0009103">
    <property type="term" value="P:lipopolysaccharide biosynthetic process"/>
    <property type="evidence" value="ECO:0007669"/>
    <property type="project" value="TreeGrafter"/>
</dbReference>
<dbReference type="STRING" id="560819.SAMN05428998_105264"/>
<evidence type="ECO:0000259" key="9">
    <source>
        <dbReference type="Pfam" id="PF13231"/>
    </source>
</evidence>
<feature type="transmembrane region" description="Helical" evidence="8">
    <location>
        <begin position="160"/>
        <end position="179"/>
    </location>
</feature>
<feature type="transmembrane region" description="Helical" evidence="8">
    <location>
        <begin position="317"/>
        <end position="335"/>
    </location>
</feature>
<organism evidence="10 11">
    <name type="scientific">Tistlia consotensis USBA 355</name>
    <dbReference type="NCBI Taxonomy" id="560819"/>
    <lineage>
        <taxon>Bacteria</taxon>
        <taxon>Pseudomonadati</taxon>
        <taxon>Pseudomonadota</taxon>
        <taxon>Alphaproteobacteria</taxon>
        <taxon>Rhodospirillales</taxon>
        <taxon>Rhodovibrionaceae</taxon>
        <taxon>Tistlia</taxon>
    </lineage>
</organism>
<dbReference type="GO" id="GO:0016763">
    <property type="term" value="F:pentosyltransferase activity"/>
    <property type="evidence" value="ECO:0007669"/>
    <property type="project" value="TreeGrafter"/>
</dbReference>
<evidence type="ECO:0000256" key="5">
    <source>
        <dbReference type="ARBA" id="ARBA00022692"/>
    </source>
</evidence>
<keyword evidence="7 8" id="KW-0472">Membrane</keyword>
<evidence type="ECO:0000256" key="3">
    <source>
        <dbReference type="ARBA" id="ARBA00022676"/>
    </source>
</evidence>
<dbReference type="InterPro" id="IPR050297">
    <property type="entry name" value="LipidA_mod_glycosyltrf_83"/>
</dbReference>
<dbReference type="GO" id="GO:0005886">
    <property type="term" value="C:plasma membrane"/>
    <property type="evidence" value="ECO:0007669"/>
    <property type="project" value="UniProtKB-SubCell"/>
</dbReference>
<dbReference type="PANTHER" id="PTHR33908">
    <property type="entry name" value="MANNOSYLTRANSFERASE YKCB-RELATED"/>
    <property type="match status" value="1"/>
</dbReference>
<keyword evidence="2" id="KW-1003">Cell membrane</keyword>
<dbReference type="PANTHER" id="PTHR33908:SF3">
    <property type="entry name" value="UNDECAPRENYL PHOSPHATE-ALPHA-4-AMINO-4-DEOXY-L-ARABINOSE ARABINOSYL TRANSFERASE"/>
    <property type="match status" value="1"/>
</dbReference>
<dbReference type="AlphaFoldDB" id="A0A1Y6BJR6"/>
<keyword evidence="11" id="KW-1185">Reference proteome</keyword>
<feature type="transmembrane region" description="Helical" evidence="8">
    <location>
        <begin position="407"/>
        <end position="426"/>
    </location>
</feature>
<evidence type="ECO:0000313" key="10">
    <source>
        <dbReference type="EMBL" id="SMF14442.1"/>
    </source>
</evidence>
<feature type="transmembrane region" description="Helical" evidence="8">
    <location>
        <begin position="191"/>
        <end position="222"/>
    </location>
</feature>
<dbReference type="Proteomes" id="UP000192917">
    <property type="component" value="Unassembled WGS sequence"/>
</dbReference>
<accession>A0A1Y6BJR6</accession>
<gene>
    <name evidence="10" type="ORF">SAMN05428998_105264</name>
</gene>
<feature type="transmembrane region" description="Helical" evidence="8">
    <location>
        <begin position="341"/>
        <end position="358"/>
    </location>
</feature>
<feature type="transmembrane region" description="Helical" evidence="8">
    <location>
        <begin position="286"/>
        <end position="310"/>
    </location>
</feature>
<dbReference type="RefSeq" id="WP_085122344.1">
    <property type="nucleotide sequence ID" value="NZ_FWZX01000005.1"/>
</dbReference>
<protein>
    <submittedName>
        <fullName evidence="10">4-amino-4-deoxy-L-arabinose transferase</fullName>
    </submittedName>
</protein>
<feature type="transmembrane region" description="Helical" evidence="8">
    <location>
        <begin position="234"/>
        <end position="254"/>
    </location>
</feature>
<proteinExistence type="predicted"/>
<sequence length="570" mass="60693">MTEAHAAVPPVPPKREPTLWLQALLLLVALAFFLPGFFQVPPVDRDEARFAQASKQMIESGDVVDIRFQDAARLNKPVGIYWAQVAAATAWGALTLQSPAAAPIWVYRLPSLLGACLAVLLTFRIGRRLFGSSAGALAALMMAGCLLLGVEARTAKTDALLLATILLAQSALAELYMNLREGRPSSARLAIAFWAGVGLAALIKGPIVLLVAGGTIAGLLVFERRAAWLRGLKPWPWLLLALAIFLPWLVAIAIQTHGAFFAESVGHDLLGKVAGGQESHGAPPGLYLVLVFLTFWPFSLLLGLAVPWTWLERRRPAVVFCLAWLIPSWIVFELVPTKLPHYVLPLYPALAILVAAAVRETALAPAALAARGWASWLRFATLLIFLAITLLLAAGLVAVPLYLEGTLLWAGLAGALLLCVLAFAVIRLRPQRGGTTGVAVLALGAWLLYLVGWPGVVPNLSTIWLSPRIAAAVAANRPCDDSVLASSGYSEPSLIFLTGTGTRLGRPPEAAATLTENPACNLALVSSQDDGPFRAALGDAAAKLTSLATIEGLNYSKGKRLTLQLYRLAE</sequence>
<feature type="transmembrane region" description="Helical" evidence="8">
    <location>
        <begin position="438"/>
        <end position="456"/>
    </location>
</feature>
<evidence type="ECO:0000256" key="4">
    <source>
        <dbReference type="ARBA" id="ARBA00022679"/>
    </source>
</evidence>
<feature type="transmembrane region" description="Helical" evidence="8">
    <location>
        <begin position="379"/>
        <end position="401"/>
    </location>
</feature>
<keyword evidence="5 8" id="KW-0812">Transmembrane</keyword>
<dbReference type="Pfam" id="PF13231">
    <property type="entry name" value="PMT_2"/>
    <property type="match status" value="1"/>
</dbReference>
<keyword evidence="4 10" id="KW-0808">Transferase</keyword>
<evidence type="ECO:0000313" key="11">
    <source>
        <dbReference type="Proteomes" id="UP000192917"/>
    </source>
</evidence>
<evidence type="ECO:0000256" key="8">
    <source>
        <dbReference type="SAM" id="Phobius"/>
    </source>
</evidence>
<keyword evidence="3" id="KW-0328">Glycosyltransferase</keyword>
<keyword evidence="6 8" id="KW-1133">Transmembrane helix</keyword>
<evidence type="ECO:0000256" key="7">
    <source>
        <dbReference type="ARBA" id="ARBA00023136"/>
    </source>
</evidence>
<dbReference type="EMBL" id="FWZX01000005">
    <property type="protein sequence ID" value="SMF14442.1"/>
    <property type="molecule type" value="Genomic_DNA"/>
</dbReference>
<feature type="domain" description="Glycosyltransferase RgtA/B/C/D-like" evidence="9">
    <location>
        <begin position="103"/>
        <end position="250"/>
    </location>
</feature>
<evidence type="ECO:0000256" key="1">
    <source>
        <dbReference type="ARBA" id="ARBA00004651"/>
    </source>
</evidence>
<feature type="transmembrane region" description="Helical" evidence="8">
    <location>
        <begin position="20"/>
        <end position="40"/>
    </location>
</feature>
<dbReference type="InterPro" id="IPR038731">
    <property type="entry name" value="RgtA/B/C-like"/>
</dbReference>
<dbReference type="GO" id="GO:0010041">
    <property type="term" value="P:response to iron(III) ion"/>
    <property type="evidence" value="ECO:0007669"/>
    <property type="project" value="TreeGrafter"/>
</dbReference>